<feature type="domain" description="DJ-1/PfpI" evidence="1">
    <location>
        <begin position="3"/>
        <end position="171"/>
    </location>
</feature>
<dbReference type="AlphaFoldDB" id="A0A139QWM7"/>
<proteinExistence type="predicted"/>
<dbReference type="PATRIC" id="fig|1303.84.peg.307"/>
<dbReference type="EMBL" id="LQZC01000017">
    <property type="protein sequence ID" value="KXU06942.1"/>
    <property type="molecule type" value="Genomic_DNA"/>
</dbReference>
<dbReference type="SUPFAM" id="SSF52317">
    <property type="entry name" value="Class I glutamine amidotransferase-like"/>
    <property type="match status" value="1"/>
</dbReference>
<comment type="caution">
    <text evidence="3">The sequence shown here is derived from an EMBL/GenBank/DDBJ whole genome shotgun (WGS) entry which is preliminary data.</text>
</comment>
<dbReference type="PANTHER" id="PTHR48094:SF19">
    <property type="entry name" value="DJ-1_PFPI DOMAIN-CONTAINING PROTEIN"/>
    <property type="match status" value="1"/>
</dbReference>
<sequence>MMKNIYMYIQDTMADFEHGYLMQALSLQSMLGEAKVKLVTVSKGKKSIKTAGGMTIVPDVNLYDLDTANAAALVLIGGDTWLDNEQDDVLEVASKLLQENILVGAICGATLGLAEKGILDNRYHTSNASFFLTQMSQHYRGQDYYKDEIAVQDGKLITASSAGSLSWTKLIVEELGLYSKSTVEAWFNYFSTGDAHYYFEMMNSLEKDAQGH</sequence>
<dbReference type="Pfam" id="PF01965">
    <property type="entry name" value="DJ-1_PfpI"/>
    <property type="match status" value="1"/>
</dbReference>
<dbReference type="InterPro" id="IPR029062">
    <property type="entry name" value="Class_I_gatase-like"/>
</dbReference>
<dbReference type="PANTHER" id="PTHR48094">
    <property type="entry name" value="PROTEIN/NUCLEIC ACID DEGLYCASE DJ-1-RELATED"/>
    <property type="match status" value="1"/>
</dbReference>
<gene>
    <name evidence="2" type="ORF">SORDD24_00288</name>
    <name evidence="3" type="ORF">SORDD25_01717</name>
</gene>
<accession>A0A139QWM7</accession>
<reference evidence="4 5" key="1">
    <citation type="submission" date="2016-01" db="EMBL/GenBank/DDBJ databases">
        <title>Highly variable Streptococcus oralis are common among viridans streptococci isolated from primates.</title>
        <authorList>
            <person name="Denapaite D."/>
            <person name="Rieger M."/>
            <person name="Koendgen S."/>
            <person name="Brueckner R."/>
            <person name="Ochigava I."/>
            <person name="Kappeler P."/>
            <person name="Maetz-Rensing K."/>
            <person name="Leendertz F."/>
            <person name="Hakenbeck R."/>
        </authorList>
    </citation>
    <scope>NUCLEOTIDE SEQUENCE [LARGE SCALE GENOMIC DNA]</scope>
    <source>
        <strain evidence="2 4">DD24</strain>
        <strain evidence="3 5">DD25</strain>
    </source>
</reference>
<name>A0A139QWM7_STROR</name>
<evidence type="ECO:0000313" key="4">
    <source>
        <dbReference type="Proteomes" id="UP000070353"/>
    </source>
</evidence>
<evidence type="ECO:0000313" key="5">
    <source>
        <dbReference type="Proteomes" id="UP000071369"/>
    </source>
</evidence>
<dbReference type="GO" id="GO:0005737">
    <property type="term" value="C:cytoplasm"/>
    <property type="evidence" value="ECO:0007669"/>
    <property type="project" value="TreeGrafter"/>
</dbReference>
<dbReference type="EMBL" id="LQZB01000027">
    <property type="protein sequence ID" value="KXU06126.1"/>
    <property type="molecule type" value="Genomic_DNA"/>
</dbReference>
<evidence type="ECO:0000259" key="1">
    <source>
        <dbReference type="Pfam" id="PF01965"/>
    </source>
</evidence>
<dbReference type="Proteomes" id="UP000070353">
    <property type="component" value="Unassembled WGS sequence"/>
</dbReference>
<dbReference type="InterPro" id="IPR050325">
    <property type="entry name" value="Prot/Nucl_acid_deglycase"/>
</dbReference>
<organism evidence="3 5">
    <name type="scientific">Streptococcus oralis</name>
    <dbReference type="NCBI Taxonomy" id="1303"/>
    <lineage>
        <taxon>Bacteria</taxon>
        <taxon>Bacillati</taxon>
        <taxon>Bacillota</taxon>
        <taxon>Bacilli</taxon>
        <taxon>Lactobacillales</taxon>
        <taxon>Streptococcaceae</taxon>
        <taxon>Streptococcus</taxon>
    </lineage>
</organism>
<evidence type="ECO:0000313" key="2">
    <source>
        <dbReference type="EMBL" id="KXU06126.1"/>
    </source>
</evidence>
<evidence type="ECO:0000313" key="3">
    <source>
        <dbReference type="EMBL" id="KXU06942.1"/>
    </source>
</evidence>
<protein>
    <submittedName>
        <fullName evidence="3">ThiJ/PfpI family</fullName>
    </submittedName>
</protein>
<dbReference type="Proteomes" id="UP000071369">
    <property type="component" value="Unassembled WGS sequence"/>
</dbReference>
<dbReference type="Gene3D" id="3.40.50.880">
    <property type="match status" value="1"/>
</dbReference>
<dbReference type="InterPro" id="IPR002818">
    <property type="entry name" value="DJ-1/PfpI"/>
</dbReference>